<feature type="domain" description="N-acetyltransferase" evidence="4">
    <location>
        <begin position="48"/>
        <end position="218"/>
    </location>
</feature>
<evidence type="ECO:0000313" key="5">
    <source>
        <dbReference type="EMBL" id="KAL3428294.1"/>
    </source>
</evidence>
<evidence type="ECO:0000259" key="4">
    <source>
        <dbReference type="Pfam" id="PF13302"/>
    </source>
</evidence>
<dbReference type="Proteomes" id="UP001629113">
    <property type="component" value="Unassembled WGS sequence"/>
</dbReference>
<evidence type="ECO:0000256" key="3">
    <source>
        <dbReference type="ARBA" id="ARBA00023315"/>
    </source>
</evidence>
<keyword evidence="2" id="KW-0808">Transferase</keyword>
<comment type="caution">
    <text evidence="5">The sequence shown here is derived from an EMBL/GenBank/DDBJ whole genome shotgun (WGS) entry which is preliminary data.</text>
</comment>
<dbReference type="PANTHER" id="PTHR13256:SF16">
    <property type="entry name" value="ALPHA_BETA-TUBULIN-N-ACETYLTRANSFERASE 9"/>
    <property type="match status" value="1"/>
</dbReference>
<keyword evidence="6" id="KW-1185">Reference proteome</keyword>
<evidence type="ECO:0000256" key="1">
    <source>
        <dbReference type="ARBA" id="ARBA00009342"/>
    </source>
</evidence>
<keyword evidence="3" id="KW-0012">Acyltransferase</keyword>
<dbReference type="PANTHER" id="PTHR13256">
    <property type="entry name" value="N-ACETYLTRANSFERASE 9"/>
    <property type="match status" value="1"/>
</dbReference>
<dbReference type="InterPro" id="IPR016181">
    <property type="entry name" value="Acyl_CoA_acyltransferase"/>
</dbReference>
<gene>
    <name evidence="5" type="ORF">PVAG01_01803</name>
</gene>
<organism evidence="5 6">
    <name type="scientific">Phlyctema vagabunda</name>
    <dbReference type="NCBI Taxonomy" id="108571"/>
    <lineage>
        <taxon>Eukaryota</taxon>
        <taxon>Fungi</taxon>
        <taxon>Dikarya</taxon>
        <taxon>Ascomycota</taxon>
        <taxon>Pezizomycotina</taxon>
        <taxon>Leotiomycetes</taxon>
        <taxon>Helotiales</taxon>
        <taxon>Dermateaceae</taxon>
        <taxon>Phlyctema</taxon>
    </lineage>
</organism>
<evidence type="ECO:0000313" key="6">
    <source>
        <dbReference type="Proteomes" id="UP001629113"/>
    </source>
</evidence>
<dbReference type="InterPro" id="IPR000182">
    <property type="entry name" value="GNAT_dom"/>
</dbReference>
<name>A0ABR4PY40_9HELO</name>
<dbReference type="Gene3D" id="3.40.630.30">
    <property type="match status" value="1"/>
</dbReference>
<dbReference type="SUPFAM" id="SSF55729">
    <property type="entry name" value="Acyl-CoA N-acyltransferases (Nat)"/>
    <property type="match status" value="1"/>
</dbReference>
<sequence>MFLASVTFAELASPSPFSPRIVTYPHATHETPDKMLINDGTAVSTSSILLMPYEASHVTTYHEWMKDPDIQEATASEPLSIEEEYAMQKSWRSDHDKLTFIACKPLAGGAMDPVTIGTSDHADRMIGDVNLFLSAADEDDEGCIGELELMIAPVAARRQGYGRATILAFLNYIEAHLEQILLEYRAGAPGKMKLLQLKVKIGSRNVKSINLFESIGFVKVQEGPNYFGEIELIFEGFLGKERVRGLLEKYGVEEYREVEYRGPGT</sequence>
<accession>A0ABR4PY40</accession>
<reference evidence="5 6" key="1">
    <citation type="submission" date="2024-06" db="EMBL/GenBank/DDBJ databases">
        <title>Complete genome of Phlyctema vagabunda strain 19-DSS-EL-015.</title>
        <authorList>
            <person name="Fiorenzani C."/>
        </authorList>
    </citation>
    <scope>NUCLEOTIDE SEQUENCE [LARGE SCALE GENOMIC DNA]</scope>
    <source>
        <strain evidence="5 6">19-DSS-EL-015</strain>
    </source>
</reference>
<dbReference type="InterPro" id="IPR039135">
    <property type="entry name" value="NAT9-like"/>
</dbReference>
<dbReference type="Pfam" id="PF13302">
    <property type="entry name" value="Acetyltransf_3"/>
    <property type="match status" value="1"/>
</dbReference>
<comment type="similarity">
    <text evidence="1">Belongs to the acetyltransferase family. GNAT subfamily.</text>
</comment>
<proteinExistence type="inferred from homology"/>
<evidence type="ECO:0000256" key="2">
    <source>
        <dbReference type="ARBA" id="ARBA00022679"/>
    </source>
</evidence>
<protein>
    <submittedName>
        <fullName evidence="5">N-acetyltransferase 9-like protein</fullName>
    </submittedName>
</protein>
<dbReference type="EMBL" id="JBFCZG010000001">
    <property type="protein sequence ID" value="KAL3428294.1"/>
    <property type="molecule type" value="Genomic_DNA"/>
</dbReference>